<dbReference type="InterPro" id="IPR049516">
    <property type="entry name" value="FAD-depend_C"/>
</dbReference>
<dbReference type="RefSeq" id="WP_008901021.1">
    <property type="nucleotide sequence ID" value="NZ_GL397071.1"/>
</dbReference>
<organism evidence="2 3">
    <name type="scientific">Peptoniphilus duerdenii ATCC BAA-1640</name>
    <dbReference type="NCBI Taxonomy" id="862517"/>
    <lineage>
        <taxon>Bacteria</taxon>
        <taxon>Bacillati</taxon>
        <taxon>Bacillota</taxon>
        <taxon>Tissierellia</taxon>
        <taxon>Tissierellales</taxon>
        <taxon>Peptoniphilaceae</taxon>
        <taxon>Peptoniphilus</taxon>
    </lineage>
</organism>
<evidence type="ECO:0000259" key="1">
    <source>
        <dbReference type="Pfam" id="PF21688"/>
    </source>
</evidence>
<dbReference type="HOGENOM" id="CLU_028644_3_0_9"/>
<evidence type="ECO:0000313" key="2">
    <source>
        <dbReference type="EMBL" id="EFM26165.1"/>
    </source>
</evidence>
<dbReference type="eggNOG" id="COG2509">
    <property type="taxonomic scope" value="Bacteria"/>
</dbReference>
<dbReference type="PIRSF" id="PIRSF038984">
    <property type="entry name" value="FAD_binding_protein"/>
    <property type="match status" value="1"/>
</dbReference>
<dbReference type="AlphaFoldDB" id="E0NJ46"/>
<dbReference type="EMBL" id="AEEH01000014">
    <property type="protein sequence ID" value="EFM26165.1"/>
    <property type="molecule type" value="Genomic_DNA"/>
</dbReference>
<accession>E0NJ46</accession>
<dbReference type="OrthoDB" id="9772594at2"/>
<protein>
    <submittedName>
        <fullName evidence="2">Pyridine nucleotide-disulfide oxidoreductase</fullName>
    </submittedName>
</protein>
<reference evidence="2 3" key="1">
    <citation type="submission" date="2010-07" db="EMBL/GenBank/DDBJ databases">
        <authorList>
            <person name="Muzny D."/>
            <person name="Qin X."/>
            <person name="Deng J."/>
            <person name="Jiang H."/>
            <person name="Liu Y."/>
            <person name="Qu J."/>
            <person name="Song X.-Z."/>
            <person name="Zhang L."/>
            <person name="Thornton R."/>
            <person name="Coyle M."/>
            <person name="Francisco L."/>
            <person name="Jackson L."/>
            <person name="Javaid M."/>
            <person name="Korchina V."/>
            <person name="Kovar C."/>
            <person name="Mata R."/>
            <person name="Mathew T."/>
            <person name="Ngo R."/>
            <person name="Nguyen L."/>
            <person name="Nguyen N."/>
            <person name="Okwuonu G."/>
            <person name="Ongeri F."/>
            <person name="Pham C."/>
            <person name="Simmons D."/>
            <person name="Wilczek-Boney K."/>
            <person name="Hale W."/>
            <person name="Jakkamsetti A."/>
            <person name="Pham P."/>
            <person name="Ruth R."/>
            <person name="San Lucas F."/>
            <person name="Warren J."/>
            <person name="Zhang J."/>
            <person name="Zhao Z."/>
            <person name="Zhou C."/>
            <person name="Zhu D."/>
            <person name="Lee S."/>
            <person name="Bess C."/>
            <person name="Blankenburg K."/>
            <person name="Forbes L."/>
            <person name="Fu Q."/>
            <person name="Gubbala S."/>
            <person name="Hirani K."/>
            <person name="Jayaseelan J.C."/>
            <person name="Lara F."/>
            <person name="Munidasa M."/>
            <person name="Palculict T."/>
            <person name="Patil S."/>
            <person name="Pu L.-L."/>
            <person name="Saada N."/>
            <person name="Tang L."/>
            <person name="Weissenberger G."/>
            <person name="Zhu Y."/>
            <person name="Hemphill L."/>
            <person name="Shang Y."/>
            <person name="Youmans B."/>
            <person name="Ayvaz T."/>
            <person name="Ross M."/>
            <person name="Santibanez J."/>
            <person name="Aqrawi P."/>
            <person name="Gross S."/>
            <person name="Joshi V."/>
            <person name="Fowler G."/>
            <person name="Nazareth L."/>
            <person name="Reid J."/>
            <person name="Worley K."/>
            <person name="Petrosino J."/>
            <person name="Highlander S."/>
            <person name="Gibbs R."/>
        </authorList>
    </citation>
    <scope>NUCLEOTIDE SEQUENCE [LARGE SCALE GENOMIC DNA]</scope>
    <source>
        <strain evidence="2 3">ATCC BAA-1640</strain>
    </source>
</reference>
<dbReference type="InterPro" id="IPR028348">
    <property type="entry name" value="FAD-binding_protein"/>
</dbReference>
<dbReference type="Proteomes" id="UP000003280">
    <property type="component" value="Unassembled WGS sequence"/>
</dbReference>
<dbReference type="SUPFAM" id="SSF51905">
    <property type="entry name" value="FAD/NAD(P)-binding domain"/>
    <property type="match status" value="1"/>
</dbReference>
<evidence type="ECO:0000313" key="3">
    <source>
        <dbReference type="Proteomes" id="UP000003280"/>
    </source>
</evidence>
<dbReference type="PANTHER" id="PTHR42842:SF3">
    <property type="entry name" value="FAD_NAD(P)-BINDING OXIDOREDUCTASE FAMILY PROTEIN"/>
    <property type="match status" value="1"/>
</dbReference>
<dbReference type="InterPro" id="IPR036188">
    <property type="entry name" value="FAD/NAD-bd_sf"/>
</dbReference>
<dbReference type="Pfam" id="PF21688">
    <property type="entry name" value="FAD-depend_C"/>
    <property type="match status" value="1"/>
</dbReference>
<comment type="caution">
    <text evidence="2">The sequence shown here is derived from an EMBL/GenBank/DDBJ whole genome shotgun (WGS) entry which is preliminary data.</text>
</comment>
<name>E0NJ46_9FIRM</name>
<sequence length="511" mass="57856">MILIRNIKVNIGEDLREVLEKKLKSKNFTYKIYKHSIDARREVYHNYQVLVEGDRIKLKGLDWEDFEEENFETSSNGNGKTVTVVGAGPSGLFAAYFLAEHGAKVNVIERGSSIEVRSEEVERLMEDGILNVDSNIQFGEGGAGTFSDGKLTSRSKDKRSHYVFDVLVKHGAPEDILYEKMPHAGTDVLRQVIINMRKYMESIGVKFFYNEKFEEFIYEKNSKGERNVVGIKTTKNSYLSDYIVLALGNSARDTFEYLNKEMEMKSKPFAVGFRIEHLQEYIDKTQYKEHYKDLPRASYTLRAKSGERSIYTFCMCPGGVVVPGMSEENTVVVNGMSYHARDLENGNSAVVVTVDEGDFGDGNLGGMYFQREIEKKTYDLGGGQYHAPVMLARDFVEKRETKEFENVKPSYRPGFKIENLWKIYPKEISEALREGLIEMDRKMEGFLDGAVLTGCETRTSSPVRIIRDENMKSSIENVYPIGEGAGYAGGIISSAIDGVKCAIEILEEKCH</sequence>
<dbReference type="STRING" id="862517.HMPREF9225_0185"/>
<dbReference type="Gene3D" id="3.50.50.60">
    <property type="entry name" value="FAD/NAD(P)-binding domain"/>
    <property type="match status" value="2"/>
</dbReference>
<dbReference type="Pfam" id="PF13450">
    <property type="entry name" value="NAD_binding_8"/>
    <property type="match status" value="1"/>
</dbReference>
<feature type="domain" description="FAD-dependent protein C-terminal" evidence="1">
    <location>
        <begin position="268"/>
        <end position="459"/>
    </location>
</feature>
<dbReference type="Gene3D" id="3.30.70.2700">
    <property type="match status" value="1"/>
</dbReference>
<dbReference type="PANTHER" id="PTHR42842">
    <property type="entry name" value="FAD/NAD(P)-BINDING OXIDOREDUCTASE"/>
    <property type="match status" value="1"/>
</dbReference>
<proteinExistence type="predicted"/>
<gene>
    <name evidence="2" type="ORF">HMPREF9225_0185</name>
</gene>
<keyword evidence="3" id="KW-1185">Reference proteome</keyword>
<dbReference type="PRINTS" id="PR00419">
    <property type="entry name" value="ADXRDTASE"/>
</dbReference>